<dbReference type="OrthoDB" id="5104884at2759"/>
<evidence type="ECO:0000313" key="1">
    <source>
        <dbReference type="EMBL" id="KAH6879739.1"/>
    </source>
</evidence>
<accession>A0A9P8VUG5</accession>
<reference evidence="1 2" key="1">
    <citation type="journal article" date="2021" name="Nat. Commun.">
        <title>Genetic determinants of endophytism in the Arabidopsis root mycobiome.</title>
        <authorList>
            <person name="Mesny F."/>
            <person name="Miyauchi S."/>
            <person name="Thiergart T."/>
            <person name="Pickel B."/>
            <person name="Atanasova L."/>
            <person name="Karlsson M."/>
            <person name="Huettel B."/>
            <person name="Barry K.W."/>
            <person name="Haridas S."/>
            <person name="Chen C."/>
            <person name="Bauer D."/>
            <person name="Andreopoulos W."/>
            <person name="Pangilinan J."/>
            <person name="LaButti K."/>
            <person name="Riley R."/>
            <person name="Lipzen A."/>
            <person name="Clum A."/>
            <person name="Drula E."/>
            <person name="Henrissat B."/>
            <person name="Kohler A."/>
            <person name="Grigoriev I.V."/>
            <person name="Martin F.M."/>
            <person name="Hacquard S."/>
        </authorList>
    </citation>
    <scope>NUCLEOTIDE SEQUENCE [LARGE SCALE GENOMIC DNA]</scope>
    <source>
        <strain evidence="1 2">MPI-CAGE-CH-0241</strain>
    </source>
</reference>
<keyword evidence="2" id="KW-1185">Reference proteome</keyword>
<proteinExistence type="predicted"/>
<sequence length="273" mass="30987">MSQNFAQRLFLYVIIKWKHLKNPEDPDSNEIHAVTRQWWRNNIRETKEKRVHTTHRRTYYFPITPGKNPVANKNGWADNLLYKIACHKERKYFESTHPGESFVVEREPSPFDADLPGIRSASMGLESQPVHPVLRETPSFQTAHGKSPSPVSRTPLGYQTPVHRQEESPGVQMIPETGARDTARFGTPQTQFGQARQPWIQPNVPQQTPDAIRAHAMTNHNGSGVDLPSVEKLMGNLAKNYQELESIRRAMLAKQADMNPMNSVHSAPPIAAF</sequence>
<gene>
    <name evidence="1" type="ORF">B0T10DRAFT_565939</name>
</gene>
<dbReference type="EMBL" id="JAGPYM010000028">
    <property type="protein sequence ID" value="KAH6879739.1"/>
    <property type="molecule type" value="Genomic_DNA"/>
</dbReference>
<organism evidence="1 2">
    <name type="scientific">Thelonectria olida</name>
    <dbReference type="NCBI Taxonomy" id="1576542"/>
    <lineage>
        <taxon>Eukaryota</taxon>
        <taxon>Fungi</taxon>
        <taxon>Dikarya</taxon>
        <taxon>Ascomycota</taxon>
        <taxon>Pezizomycotina</taxon>
        <taxon>Sordariomycetes</taxon>
        <taxon>Hypocreomycetidae</taxon>
        <taxon>Hypocreales</taxon>
        <taxon>Nectriaceae</taxon>
        <taxon>Thelonectria</taxon>
    </lineage>
</organism>
<dbReference type="Proteomes" id="UP000777438">
    <property type="component" value="Unassembled WGS sequence"/>
</dbReference>
<protein>
    <submittedName>
        <fullName evidence="1">Uncharacterized protein</fullName>
    </submittedName>
</protein>
<evidence type="ECO:0000313" key="2">
    <source>
        <dbReference type="Proteomes" id="UP000777438"/>
    </source>
</evidence>
<comment type="caution">
    <text evidence="1">The sequence shown here is derived from an EMBL/GenBank/DDBJ whole genome shotgun (WGS) entry which is preliminary data.</text>
</comment>
<name>A0A9P8VUG5_9HYPO</name>
<dbReference type="AlphaFoldDB" id="A0A9P8VUG5"/>